<evidence type="ECO:0000313" key="1">
    <source>
        <dbReference type="EMBL" id="PJA47369.1"/>
    </source>
</evidence>
<dbReference type="AlphaFoldDB" id="A0A2M7XHP5"/>
<protein>
    <recommendedName>
        <fullName evidence="3">Caib/baif family protein</fullName>
    </recommendedName>
</protein>
<evidence type="ECO:0008006" key="3">
    <source>
        <dbReference type="Google" id="ProtNLM"/>
    </source>
</evidence>
<proteinExistence type="predicted"/>
<organism evidence="1 2">
    <name type="scientific">Candidatus Uhrbacteria bacterium CG_4_9_14_3_um_filter_36_7</name>
    <dbReference type="NCBI Taxonomy" id="1975033"/>
    <lineage>
        <taxon>Bacteria</taxon>
        <taxon>Candidatus Uhriibacteriota</taxon>
    </lineage>
</organism>
<evidence type="ECO:0000313" key="2">
    <source>
        <dbReference type="Proteomes" id="UP000229749"/>
    </source>
</evidence>
<sequence length="579" mass="67419">MSKTPNYDVKVKAILDATKPGERVCELTGEKWNMTEEEIGWYRKFNVPPSKYSPNTRWKILAYFSTGFQFWWNKHFETGESVLSFHHPATGIRVLPDQEWLERDFSNVSLLLSTDQSFFDQLYILTRKVPYRATYDLVPPEQSISLVSLGEQDCYFTLGSRGKRNFFSWVCMDGENSSLVFLSNNVVDSHQILHCNRIFQCKYLRECFDCMDSCFLFDCRSCQYCFGASNKRNRKYLWWNEQLSKEEWEKRRAEVNLGKRSVVEECEQSFEKLLLEDTIWPENFNEKTTDSTGEYLNGSVNCSQCYSAVSGSLYNFRCTYSIGSCSHCAFCWGSKDTSESYFSVTIAGSNKCQFCFRCPQNDTCYYCLMCDNCQYCFGCVGLRRKKYYILNQPYTEENYWKEVDKIMCKMLEDNEHGDFFPTKFSSTYGPESGAAVYCGSSVEEIRQLGPNNFDPNEQGATQRKEIDPKLIRLRTDIPDSIDELTDDWIGVPIYDEEAKRTFAFLKPEIEHYRSVHVAPPNTHFIRRTNKASVLGQLCSLEKRLCSNCAKESLVAKCENYPDRKIYCKSCYLNYLEEHG</sequence>
<accession>A0A2M7XHP5</accession>
<dbReference type="Proteomes" id="UP000229749">
    <property type="component" value="Unassembled WGS sequence"/>
</dbReference>
<dbReference type="EMBL" id="PFWS01000028">
    <property type="protein sequence ID" value="PJA47369.1"/>
    <property type="molecule type" value="Genomic_DNA"/>
</dbReference>
<reference evidence="2" key="1">
    <citation type="submission" date="2017-09" db="EMBL/GenBank/DDBJ databases">
        <title>Depth-based differentiation of microbial function through sediment-hosted aquifers and enrichment of novel symbionts in the deep terrestrial subsurface.</title>
        <authorList>
            <person name="Probst A.J."/>
            <person name="Ladd B."/>
            <person name="Jarett J.K."/>
            <person name="Geller-Mcgrath D.E."/>
            <person name="Sieber C.M.K."/>
            <person name="Emerson J.B."/>
            <person name="Anantharaman K."/>
            <person name="Thomas B.C."/>
            <person name="Malmstrom R."/>
            <person name="Stieglmeier M."/>
            <person name="Klingl A."/>
            <person name="Woyke T."/>
            <person name="Ryan C.M."/>
            <person name="Banfield J.F."/>
        </authorList>
    </citation>
    <scope>NUCLEOTIDE SEQUENCE [LARGE SCALE GENOMIC DNA]</scope>
</reference>
<gene>
    <name evidence="1" type="ORF">CO172_01905</name>
</gene>
<name>A0A2M7XHP5_9BACT</name>
<comment type="caution">
    <text evidence="1">The sequence shown here is derived from an EMBL/GenBank/DDBJ whole genome shotgun (WGS) entry which is preliminary data.</text>
</comment>